<evidence type="ECO:0000256" key="1">
    <source>
        <dbReference type="SAM" id="MobiDB-lite"/>
    </source>
</evidence>
<dbReference type="PANTHER" id="PTHR34404:SF2">
    <property type="entry name" value="CONSERVED SERINE RICH PROTEIN"/>
    <property type="match status" value="1"/>
</dbReference>
<dbReference type="PANTHER" id="PTHR34404">
    <property type="entry name" value="REGULATORY PROTEIN, FMDB FAMILY"/>
    <property type="match status" value="1"/>
</dbReference>
<feature type="domain" description="Putative regulatory protein FmdB zinc ribbon" evidence="2">
    <location>
        <begin position="1"/>
        <end position="44"/>
    </location>
</feature>
<reference evidence="3" key="1">
    <citation type="submission" date="2018-05" db="EMBL/GenBank/DDBJ databases">
        <authorList>
            <person name="Lanie J.A."/>
            <person name="Ng W.-L."/>
            <person name="Kazmierczak K.M."/>
            <person name="Andrzejewski T.M."/>
            <person name="Davidsen T.M."/>
            <person name="Wayne K.J."/>
            <person name="Tettelin H."/>
            <person name="Glass J.I."/>
            <person name="Rusch D."/>
            <person name="Podicherti R."/>
            <person name="Tsui H.-C.T."/>
            <person name="Winkler M.E."/>
        </authorList>
    </citation>
    <scope>NUCLEOTIDE SEQUENCE</scope>
</reference>
<dbReference type="InterPro" id="IPR013429">
    <property type="entry name" value="Regulatory_FmdB_Zinc_ribbon"/>
</dbReference>
<dbReference type="EMBL" id="UINC01015366">
    <property type="protein sequence ID" value="SVA64763.1"/>
    <property type="molecule type" value="Genomic_DNA"/>
</dbReference>
<feature type="compositionally biased region" description="Basic and acidic residues" evidence="1">
    <location>
        <begin position="85"/>
        <end position="95"/>
    </location>
</feature>
<dbReference type="SMART" id="SM00834">
    <property type="entry name" value="CxxC_CXXC_SSSS"/>
    <property type="match status" value="1"/>
</dbReference>
<proteinExistence type="predicted"/>
<gene>
    <name evidence="3" type="ORF">METZ01_LOCUS117617</name>
</gene>
<dbReference type="NCBIfam" id="TIGR02605">
    <property type="entry name" value="CxxC_CxxC_SSSS"/>
    <property type="match status" value="1"/>
</dbReference>
<organism evidence="3">
    <name type="scientific">marine metagenome</name>
    <dbReference type="NCBI Taxonomy" id="408172"/>
    <lineage>
        <taxon>unclassified sequences</taxon>
        <taxon>metagenomes</taxon>
        <taxon>ecological metagenomes</taxon>
    </lineage>
</organism>
<accession>A0A381XKE9</accession>
<protein>
    <recommendedName>
        <fullName evidence="2">Putative regulatory protein FmdB zinc ribbon domain-containing protein</fullName>
    </recommendedName>
</protein>
<dbReference type="Pfam" id="PF09723">
    <property type="entry name" value="Zn_ribbon_8"/>
    <property type="match status" value="1"/>
</dbReference>
<dbReference type="AlphaFoldDB" id="A0A381XKE9"/>
<evidence type="ECO:0000259" key="2">
    <source>
        <dbReference type="SMART" id="SM00834"/>
    </source>
</evidence>
<sequence length="95" mass="10902">MPTYDYICNECGEKFEYFQPMSTAPLTEYPHCKDENCSVKRLISGGSGLIFKGSGFYLTDYKNSPKEKNKNNKSKKKSDKKIKKEKTVDTVKSEK</sequence>
<feature type="region of interest" description="Disordered" evidence="1">
    <location>
        <begin position="61"/>
        <end position="95"/>
    </location>
</feature>
<name>A0A381XKE9_9ZZZZ</name>
<evidence type="ECO:0000313" key="3">
    <source>
        <dbReference type="EMBL" id="SVA64763.1"/>
    </source>
</evidence>
<feature type="compositionally biased region" description="Basic residues" evidence="1">
    <location>
        <begin position="71"/>
        <end position="84"/>
    </location>
</feature>